<dbReference type="Gene3D" id="1.10.4080.10">
    <property type="entry name" value="ADP-ribosylation/Crystallin J1"/>
    <property type="match status" value="1"/>
</dbReference>
<evidence type="ECO:0000256" key="12">
    <source>
        <dbReference type="PIRSR" id="PIRSR605502-1"/>
    </source>
</evidence>
<dbReference type="GO" id="GO:0046872">
    <property type="term" value="F:metal ion binding"/>
    <property type="evidence" value="ECO:0007669"/>
    <property type="project" value="UniProtKB-KW"/>
</dbReference>
<dbReference type="AlphaFoldDB" id="A0A815SWX0"/>
<sequence length="1249" mass="146531">MDTKCFDLQFHDETNRQQIIKPDEIDVTNENKVLISKLSIDQRILNSIKGSLFGLAIGDALGAHVEFRPQAYLKENPVKDLQGGGTWGLEKGQFTDDTSMAICLAISLIICQDFIPYDQLVRYKWWYRHGYMSSTGQCFDIGIATEQSIQEFESRQKKFAQENQIDLDEIDQLSENKELLDKFNVNCSNDGAAGNGALMRLSPVPLFFYQNPSKAIEYSGISAKITHGDKKAIDSCRYYAALIVASLQGTFTKDELLHEDFYKNNRKWFGSEELHPDVLAVISGSFKKKGGYDQGIRGKGYATGTLEAALWAFWNDKNSFEKGVLQAINLGDDTDTTAAIYGQLAGAFYGYDKLIPQKWRETLYAKEFLLYVSNSLAFSGDLWYKNQQKDNFTKFKLNSKHSFLDSTRNSLRSLTSRQSIERNPSKTIERKVIDLKGSIGHFYNAFNDSLTDFKENDVGYIQKENFFSKKCFVKRGNEIELQNLLELVGFDNELRLSLLSHLISSSVQEIESNLDHHWPLTYILHPIKTSKSNLYYPIRLEISLKIEEYFQGLLFGKKMLKTLITSNTAAILERYLQEQFNVQKEKVSLLEKEFKEKRIEIGKLILEVRRTNEYEQINNYEILSEKYQTNLKRQNVDLSSHIRTLKEKSDLIDQLIQQGFQYVKIEKSFDFQHGETDQSLEKQLVKEEFHRILCSNDFLNETNWTKLNDLLKDFNEMKKKDNRTKLFYFDFTYSTFHLNEMKRFPLKSFKPIISQSRAISQSNRREEILHILFLGKIQSGKSMLINTFADFLKSKKRRDIQKDFSINNIVIPFLHLIENEFEERQIQIGPKDSNENYDKKGQSFTQQCRSYSFNLENNQQICLIDTPGFADRRGQEHDEKVMQHILSVVNRLTHINAICLIIDSNEKDFNSYQRSFDQLLNYFQENILQNFFICFTKCLSNNLDERCQQSIIKSISTKLQSINRENLFQFDSSYLIQSTIHQYLGKFDFPNPSSQQSQSITFDQWKRFLSQIQNNINQRYLIHHQGLQNQQILRSEIRRLIRPIFETIRNLLQNQILFQFSSSIQSIEIRFKPLDFNNATCYSCHRQSKQIGPFWIVFDLIHQFSNKCDTCSCPSNQHIPISSYLEYYLSDKPFKYIPSDIQSSIENLIRESAFLSNWLMRTSRQQSPEDLFCLYLERMIKDEYYVLEKKPYNKFNAKLYDLLIILRVQYFHFYQKANVHKWKDLDEIQNRIDKIRNDRILSEQFQLNN</sequence>
<evidence type="ECO:0000256" key="1">
    <source>
        <dbReference type="ARBA" id="ARBA00010702"/>
    </source>
</evidence>
<keyword evidence="12" id="KW-0479">Metal-binding</keyword>
<dbReference type="InterPro" id="IPR050792">
    <property type="entry name" value="ADP-ribosylglycohydrolase"/>
</dbReference>
<name>A0A815SWX0_ADIRI</name>
<organism evidence="13 14">
    <name type="scientific">Adineta ricciae</name>
    <name type="common">Rotifer</name>
    <dbReference type="NCBI Taxonomy" id="249248"/>
    <lineage>
        <taxon>Eukaryota</taxon>
        <taxon>Metazoa</taxon>
        <taxon>Spiralia</taxon>
        <taxon>Gnathifera</taxon>
        <taxon>Rotifera</taxon>
        <taxon>Eurotatoria</taxon>
        <taxon>Bdelloidea</taxon>
        <taxon>Adinetida</taxon>
        <taxon>Adinetidae</taxon>
        <taxon>Adineta</taxon>
    </lineage>
</organism>
<evidence type="ECO:0000256" key="7">
    <source>
        <dbReference type="ARBA" id="ARBA00042722"/>
    </source>
</evidence>
<feature type="binding site" evidence="12">
    <location>
        <position position="95"/>
    </location>
    <ligand>
        <name>Mg(2+)</name>
        <dbReference type="ChEBI" id="CHEBI:18420"/>
        <label>1</label>
    </ligand>
</feature>
<dbReference type="Proteomes" id="UP000663828">
    <property type="component" value="Unassembled WGS sequence"/>
</dbReference>
<evidence type="ECO:0000256" key="9">
    <source>
        <dbReference type="ARBA" id="ARBA00043187"/>
    </source>
</evidence>
<comment type="catalytic activity">
    <reaction evidence="11">
        <text>alpha-NAD(+) + H2O = ADP-D-ribose + nicotinamide + H(+)</text>
        <dbReference type="Rhea" id="RHEA:68792"/>
        <dbReference type="ChEBI" id="CHEBI:15377"/>
        <dbReference type="ChEBI" id="CHEBI:15378"/>
        <dbReference type="ChEBI" id="CHEBI:17154"/>
        <dbReference type="ChEBI" id="CHEBI:57967"/>
        <dbReference type="ChEBI" id="CHEBI:77017"/>
    </reaction>
</comment>
<feature type="binding site" evidence="12">
    <location>
        <position position="335"/>
    </location>
    <ligand>
        <name>Mg(2+)</name>
        <dbReference type="ChEBI" id="CHEBI:18420"/>
        <label>1</label>
    </ligand>
</feature>
<feature type="binding site" evidence="12">
    <location>
        <position position="336"/>
    </location>
    <ligand>
        <name>Mg(2+)</name>
        <dbReference type="ChEBI" id="CHEBI:18420"/>
        <label>1</label>
    </ligand>
</feature>
<evidence type="ECO:0000256" key="4">
    <source>
        <dbReference type="ARBA" id="ARBA00041057"/>
    </source>
</evidence>
<dbReference type="SUPFAM" id="SSF101478">
    <property type="entry name" value="ADP-ribosylglycohydrolase"/>
    <property type="match status" value="1"/>
</dbReference>
<proteinExistence type="inferred from homology"/>
<evidence type="ECO:0000256" key="2">
    <source>
        <dbReference type="ARBA" id="ARBA00012255"/>
    </source>
</evidence>
<dbReference type="EC" id="3.2.1.143" evidence="2"/>
<protein>
    <recommendedName>
        <fullName evidence="4">ADP-ribosylhydrolase ARH3</fullName>
        <ecNumber evidence="2">3.2.1.143</ecNumber>
    </recommendedName>
    <alternativeName>
        <fullName evidence="5">ADP-ribose glycohydrolase ARH3</fullName>
    </alternativeName>
    <alternativeName>
        <fullName evidence="6">ADP-ribosylhydrolase 3</fullName>
    </alternativeName>
    <alternativeName>
        <fullName evidence="9">O-acetyl-ADP-ribose deacetylase ARH3</fullName>
    </alternativeName>
    <alternativeName>
        <fullName evidence="10">Poly(ADP-ribose) glycohydrolase ARH3</fullName>
    </alternativeName>
    <alternativeName>
        <fullName evidence="8">[Protein ADP-ribosylarginine] hydrolase-like protein 2</fullName>
    </alternativeName>
    <alternativeName>
        <fullName evidence="7">[Protein ADP-ribosylserine] hydrolase</fullName>
    </alternativeName>
</protein>
<dbReference type="Gene3D" id="3.40.50.300">
    <property type="entry name" value="P-loop containing nucleotide triphosphate hydrolases"/>
    <property type="match status" value="1"/>
</dbReference>
<dbReference type="GO" id="GO:0004649">
    <property type="term" value="F:poly(ADP-ribose) glycohydrolase activity"/>
    <property type="evidence" value="ECO:0007669"/>
    <property type="project" value="UniProtKB-EC"/>
</dbReference>
<dbReference type="InterPro" id="IPR027417">
    <property type="entry name" value="P-loop_NTPase"/>
</dbReference>
<evidence type="ECO:0000256" key="11">
    <source>
        <dbReference type="ARBA" id="ARBA00049015"/>
    </source>
</evidence>
<evidence type="ECO:0000313" key="14">
    <source>
        <dbReference type="Proteomes" id="UP000663828"/>
    </source>
</evidence>
<evidence type="ECO:0000256" key="5">
    <source>
        <dbReference type="ARBA" id="ARBA00042398"/>
    </source>
</evidence>
<dbReference type="InterPro" id="IPR005502">
    <property type="entry name" value="Ribosyl_crysJ1"/>
</dbReference>
<dbReference type="PANTHER" id="PTHR16222">
    <property type="entry name" value="ADP-RIBOSYLGLYCOHYDROLASE"/>
    <property type="match status" value="1"/>
</dbReference>
<keyword evidence="12" id="KW-0460">Magnesium</keyword>
<evidence type="ECO:0000256" key="6">
    <source>
        <dbReference type="ARBA" id="ARBA00042471"/>
    </source>
</evidence>
<evidence type="ECO:0000256" key="3">
    <source>
        <dbReference type="ARBA" id="ARBA00022801"/>
    </source>
</evidence>
<feature type="binding site" evidence="12">
    <location>
        <position position="96"/>
    </location>
    <ligand>
        <name>Mg(2+)</name>
        <dbReference type="ChEBI" id="CHEBI:18420"/>
        <label>1</label>
    </ligand>
</feature>
<evidence type="ECO:0000313" key="13">
    <source>
        <dbReference type="EMBL" id="CAF1497503.1"/>
    </source>
</evidence>
<comment type="caution">
    <text evidence="13">The sequence shown here is derived from an EMBL/GenBank/DDBJ whole genome shotgun (WGS) entry which is preliminary data.</text>
</comment>
<reference evidence="13" key="1">
    <citation type="submission" date="2021-02" db="EMBL/GenBank/DDBJ databases">
        <authorList>
            <person name="Nowell W R."/>
        </authorList>
    </citation>
    <scope>NUCLEOTIDE SEQUENCE</scope>
</reference>
<comment type="cofactor">
    <cofactor evidence="12">
        <name>Mg(2+)</name>
        <dbReference type="ChEBI" id="CHEBI:18420"/>
    </cofactor>
    <text evidence="12">Binds 2 magnesium ions per subunit.</text>
</comment>
<dbReference type="SUPFAM" id="SSF52540">
    <property type="entry name" value="P-loop containing nucleoside triphosphate hydrolases"/>
    <property type="match status" value="1"/>
</dbReference>
<keyword evidence="3" id="KW-0378">Hydrolase</keyword>
<feature type="binding site" evidence="12">
    <location>
        <position position="97"/>
    </location>
    <ligand>
        <name>Mg(2+)</name>
        <dbReference type="ChEBI" id="CHEBI:18420"/>
        <label>1</label>
    </ligand>
</feature>
<evidence type="ECO:0000256" key="10">
    <source>
        <dbReference type="ARBA" id="ARBA00043193"/>
    </source>
</evidence>
<feature type="binding site" evidence="12">
    <location>
        <position position="333"/>
    </location>
    <ligand>
        <name>Mg(2+)</name>
        <dbReference type="ChEBI" id="CHEBI:18420"/>
        <label>1</label>
    </ligand>
</feature>
<gene>
    <name evidence="13" type="ORF">XAT740_LOCUS39456</name>
</gene>
<comment type="similarity">
    <text evidence="1">Belongs to the ADP-ribosylglycohydrolase family.</text>
</comment>
<evidence type="ECO:0000256" key="8">
    <source>
        <dbReference type="ARBA" id="ARBA00042850"/>
    </source>
</evidence>
<dbReference type="Pfam" id="PF03747">
    <property type="entry name" value="ADP_ribosyl_GH"/>
    <property type="match status" value="1"/>
</dbReference>
<dbReference type="EMBL" id="CAJNOR010004374">
    <property type="protein sequence ID" value="CAF1497503.1"/>
    <property type="molecule type" value="Genomic_DNA"/>
</dbReference>
<keyword evidence="14" id="KW-1185">Reference proteome</keyword>
<dbReference type="PANTHER" id="PTHR16222:SF24">
    <property type="entry name" value="ADP-RIBOSYLHYDROLASE ARH3"/>
    <property type="match status" value="1"/>
</dbReference>
<dbReference type="InterPro" id="IPR036705">
    <property type="entry name" value="Ribosyl_crysJ1_sf"/>
</dbReference>
<accession>A0A815SWX0</accession>